<reference evidence="1" key="1">
    <citation type="journal article" date="2012" name="Nat. Genet.">
        <title>Whole-genome sequence of Schistosoma haematobium.</title>
        <authorList>
            <person name="Young N.D."/>
            <person name="Jex A.R."/>
            <person name="Li B."/>
            <person name="Liu S."/>
            <person name="Yang L."/>
            <person name="Xiong Z."/>
            <person name="Li Y."/>
            <person name="Cantacessi C."/>
            <person name="Hall R.S."/>
            <person name="Xu X."/>
            <person name="Chen F."/>
            <person name="Wu X."/>
            <person name="Zerlotini A."/>
            <person name="Oliveira G."/>
            <person name="Hofmann A."/>
            <person name="Zhang G."/>
            <person name="Fang X."/>
            <person name="Kang Y."/>
            <person name="Campbell B.E."/>
            <person name="Loukas A."/>
            <person name="Ranganathan S."/>
            <person name="Rollinson D."/>
            <person name="Rinaldi G."/>
            <person name="Brindley P.J."/>
            <person name="Yang H."/>
            <person name="Wang J."/>
            <person name="Wang J."/>
            <person name="Gasser R.B."/>
        </authorList>
    </citation>
    <scope>NUCLEOTIDE SEQUENCE [LARGE SCALE GENOMIC DNA]</scope>
</reference>
<evidence type="ECO:0008006" key="2">
    <source>
        <dbReference type="Google" id="ProtNLM"/>
    </source>
</evidence>
<protein>
    <recommendedName>
        <fullName evidence="2">EB domain-containing protein</fullName>
    </recommendedName>
</protein>
<accession>A0A095C4T2</accession>
<proteinExistence type="predicted"/>
<evidence type="ECO:0000313" key="1">
    <source>
        <dbReference type="EMBL" id="KGB36843.1"/>
    </source>
</evidence>
<dbReference type="EMBL" id="KL250818">
    <property type="protein sequence ID" value="KGB36843.1"/>
    <property type="molecule type" value="Genomic_DNA"/>
</dbReference>
<organism evidence="1">
    <name type="scientific">Schistosoma haematobium</name>
    <name type="common">Blood fluke</name>
    <dbReference type="NCBI Taxonomy" id="6185"/>
    <lineage>
        <taxon>Eukaryota</taxon>
        <taxon>Metazoa</taxon>
        <taxon>Spiralia</taxon>
        <taxon>Lophotrochozoa</taxon>
        <taxon>Platyhelminthes</taxon>
        <taxon>Trematoda</taxon>
        <taxon>Digenea</taxon>
        <taxon>Strigeidida</taxon>
        <taxon>Schistosomatoidea</taxon>
        <taxon>Schistosomatidae</taxon>
        <taxon>Schistosoma</taxon>
    </lineage>
</organism>
<name>A0A095C4T2_SCHHA</name>
<sequence length="82" mass="9207">MKDTRSINLLTNDKCQLDSDCIYVKNSICHPGAGACICPSGTIYVPEEQSCKFYMDVNAHTIQFRLILTSYGINHISINLKH</sequence>
<dbReference type="AlphaFoldDB" id="A0A095C4T2"/>
<gene>
    <name evidence="1" type="ORF">MS3_05159</name>
</gene>